<comment type="caution">
    <text evidence="2">The sequence shown here is derived from an EMBL/GenBank/DDBJ whole genome shotgun (WGS) entry which is preliminary data.</text>
</comment>
<evidence type="ECO:0000259" key="1">
    <source>
        <dbReference type="Pfam" id="PF00144"/>
    </source>
</evidence>
<accession>A0ABX3HJM7</accession>
<feature type="domain" description="Beta-lactamase-related" evidence="1">
    <location>
        <begin position="48"/>
        <end position="296"/>
    </location>
</feature>
<dbReference type="Pfam" id="PF00144">
    <property type="entry name" value="Beta-lactamase"/>
    <property type="match status" value="1"/>
</dbReference>
<dbReference type="InterPro" id="IPR001466">
    <property type="entry name" value="Beta-lactam-related"/>
</dbReference>
<name>A0ABX3HJM7_PAEBO</name>
<protein>
    <submittedName>
        <fullName evidence="2">Serine hydrolase</fullName>
    </submittedName>
</protein>
<evidence type="ECO:0000313" key="3">
    <source>
        <dbReference type="Proteomes" id="UP000187412"/>
    </source>
</evidence>
<dbReference type="PANTHER" id="PTHR43283">
    <property type="entry name" value="BETA-LACTAMASE-RELATED"/>
    <property type="match status" value="1"/>
</dbReference>
<evidence type="ECO:0000313" key="2">
    <source>
        <dbReference type="EMBL" id="OMD49568.1"/>
    </source>
</evidence>
<dbReference type="SUPFAM" id="SSF56601">
    <property type="entry name" value="beta-lactamase/transpeptidase-like"/>
    <property type="match status" value="1"/>
</dbReference>
<dbReference type="EMBL" id="MPTB01000009">
    <property type="protein sequence ID" value="OMD49568.1"/>
    <property type="molecule type" value="Genomic_DNA"/>
</dbReference>
<dbReference type="InterPro" id="IPR012338">
    <property type="entry name" value="Beta-lactam/transpept-like"/>
</dbReference>
<dbReference type="PANTHER" id="PTHR43283:SF7">
    <property type="entry name" value="BETA-LACTAMASE-RELATED DOMAIN-CONTAINING PROTEIN"/>
    <property type="match status" value="1"/>
</dbReference>
<reference evidence="2 3" key="1">
    <citation type="submission" date="2016-10" db="EMBL/GenBank/DDBJ databases">
        <title>Paenibacillus species isolates.</title>
        <authorList>
            <person name="Beno S.M."/>
        </authorList>
    </citation>
    <scope>NUCLEOTIDE SEQUENCE [LARGE SCALE GENOMIC DNA]</scope>
    <source>
        <strain evidence="2 3">FSL H7-0744</strain>
    </source>
</reference>
<keyword evidence="2" id="KW-0378">Hydrolase</keyword>
<organism evidence="2 3">
    <name type="scientific">Paenibacillus borealis</name>
    <dbReference type="NCBI Taxonomy" id="160799"/>
    <lineage>
        <taxon>Bacteria</taxon>
        <taxon>Bacillati</taxon>
        <taxon>Bacillota</taxon>
        <taxon>Bacilli</taxon>
        <taxon>Bacillales</taxon>
        <taxon>Paenibacillaceae</taxon>
        <taxon>Paenibacillus</taxon>
    </lineage>
</organism>
<dbReference type="Gene3D" id="3.40.710.10">
    <property type="entry name" value="DD-peptidase/beta-lactamase superfamily"/>
    <property type="match status" value="1"/>
</dbReference>
<dbReference type="Proteomes" id="UP000187412">
    <property type="component" value="Unassembled WGS sequence"/>
</dbReference>
<dbReference type="GO" id="GO:0016787">
    <property type="term" value="F:hydrolase activity"/>
    <property type="evidence" value="ECO:0007669"/>
    <property type="project" value="UniProtKB-KW"/>
</dbReference>
<proteinExistence type="predicted"/>
<dbReference type="RefSeq" id="WP_076110295.1">
    <property type="nucleotide sequence ID" value="NZ_MPTB01000009.1"/>
</dbReference>
<gene>
    <name evidence="2" type="ORF">BSK56_09460</name>
</gene>
<dbReference type="InterPro" id="IPR050789">
    <property type="entry name" value="Diverse_Enzym_Activities"/>
</dbReference>
<sequence length="485" mass="54882">MKLSRGIPDHHGISSRDLLDFFIAIEQRELEVNQFMLLQNGVITAEFSRTPYRPDCPQLLYSLSKSVTSIAVGIACGEGLMELEAPVISFFPDKLPQRISANLAKMTVHHLLSMNAGHHDNIYAAVAREQDFVRAFLAQDVPHEPGSYYVYSTHSTYMLSAIMEQVAGQGMVDFLMPRLFEPLGIPRPSWETCPLGTTAGGMGLSLSIESIAKFGQLLLNKGLYAGKRIVSEQYIELATTEQSDNRRLARAERVDSAQGYGYQFHLCRRGAYRGDGSFGQLCFVAPEQQIVIAATSAFENMTKLQHLLDLIYKFIIDRLDQGGVKRISSHSEDMLKLQHRLGAMAYPVPAFKPIPENIPNLVNRGYLINENHHGLQKIIFEWKDEQLELHMFYGDERDNVILFHFSKPLHGADVFPKDLSQERQEVVTYALWENASKLQLILFYIETPYVVTYTIAFHDNKIDFAFNINVSLDIPNYRVTGQSPQ</sequence>
<keyword evidence="3" id="KW-1185">Reference proteome</keyword>